<feature type="compositionally biased region" description="Basic residues" evidence="3">
    <location>
        <begin position="78"/>
        <end position="88"/>
    </location>
</feature>
<dbReference type="AlphaFoldDB" id="A0A1V8T9F3"/>
<evidence type="ECO:0000256" key="2">
    <source>
        <dbReference type="ARBA" id="ARBA00023163"/>
    </source>
</evidence>
<dbReference type="EMBL" id="NAJO01000013">
    <property type="protein sequence ID" value="OQO07904.1"/>
    <property type="molecule type" value="Genomic_DNA"/>
</dbReference>
<name>A0A1V8T9F3_9PEZI</name>
<dbReference type="Pfam" id="PF08624">
    <property type="entry name" value="CRC_subunit"/>
    <property type="match status" value="1"/>
</dbReference>
<gene>
    <name evidence="4" type="ORF">B0A48_06696</name>
</gene>
<dbReference type="STRING" id="1507870.A0A1V8T9F3"/>
<feature type="compositionally biased region" description="Basic and acidic residues" evidence="3">
    <location>
        <begin position="12"/>
        <end position="24"/>
    </location>
</feature>
<dbReference type="PANTHER" id="PTHR22597">
    <property type="entry name" value="POLYCOMB GROUP PROTEIN"/>
    <property type="match status" value="1"/>
</dbReference>
<keyword evidence="2" id="KW-0804">Transcription</keyword>
<evidence type="ECO:0008006" key="6">
    <source>
        <dbReference type="Google" id="ProtNLM"/>
    </source>
</evidence>
<dbReference type="InterPro" id="IPR013933">
    <property type="entry name" value="CRC_Rsc7/Swp82"/>
</dbReference>
<evidence type="ECO:0000256" key="1">
    <source>
        <dbReference type="ARBA" id="ARBA00023015"/>
    </source>
</evidence>
<protein>
    <recommendedName>
        <fullName evidence="6">Chromatin structure-remodeling complex subunit rsc7</fullName>
    </recommendedName>
</protein>
<comment type="caution">
    <text evidence="4">The sequence shown here is derived from an EMBL/GenBank/DDBJ whole genome shotgun (WGS) entry which is preliminary data.</text>
</comment>
<feature type="compositionally biased region" description="Basic residues" evidence="3">
    <location>
        <begin position="1"/>
        <end position="11"/>
    </location>
</feature>
<feature type="region of interest" description="Disordered" evidence="3">
    <location>
        <begin position="399"/>
        <end position="436"/>
    </location>
</feature>
<reference evidence="5" key="1">
    <citation type="submission" date="2017-03" db="EMBL/GenBank/DDBJ databases">
        <title>Genomes of endolithic fungi from Antarctica.</title>
        <authorList>
            <person name="Coleine C."/>
            <person name="Masonjones S."/>
            <person name="Stajich J.E."/>
        </authorList>
    </citation>
    <scope>NUCLEOTIDE SEQUENCE [LARGE SCALE GENOMIC DNA]</scope>
    <source>
        <strain evidence="5">CCFEE 5527</strain>
    </source>
</reference>
<dbReference type="PANTHER" id="PTHR22597:SF3">
    <property type="entry name" value="CHROMATIN STRUCTURE-REMODELING COMPLEX SUBUNIT RSC7"/>
    <property type="match status" value="1"/>
</dbReference>
<accession>A0A1V8T9F3</accession>
<dbReference type="OrthoDB" id="5598844at2759"/>
<feature type="region of interest" description="Disordered" evidence="3">
    <location>
        <begin position="1"/>
        <end position="134"/>
    </location>
</feature>
<feature type="compositionally biased region" description="Acidic residues" evidence="3">
    <location>
        <begin position="28"/>
        <end position="55"/>
    </location>
</feature>
<evidence type="ECO:0000313" key="5">
    <source>
        <dbReference type="Proteomes" id="UP000192596"/>
    </source>
</evidence>
<dbReference type="GO" id="GO:0016586">
    <property type="term" value="C:RSC-type complex"/>
    <property type="evidence" value="ECO:0007669"/>
    <property type="project" value="TreeGrafter"/>
</dbReference>
<dbReference type="InParanoid" id="A0A1V8T9F3"/>
<organism evidence="4 5">
    <name type="scientific">Cryoendolithus antarcticus</name>
    <dbReference type="NCBI Taxonomy" id="1507870"/>
    <lineage>
        <taxon>Eukaryota</taxon>
        <taxon>Fungi</taxon>
        <taxon>Dikarya</taxon>
        <taxon>Ascomycota</taxon>
        <taxon>Pezizomycotina</taxon>
        <taxon>Dothideomycetes</taxon>
        <taxon>Dothideomycetidae</taxon>
        <taxon>Cladosporiales</taxon>
        <taxon>Cladosporiaceae</taxon>
        <taxon>Cryoendolithus</taxon>
    </lineage>
</organism>
<evidence type="ECO:0000256" key="3">
    <source>
        <dbReference type="SAM" id="MobiDB-lite"/>
    </source>
</evidence>
<dbReference type="Proteomes" id="UP000192596">
    <property type="component" value="Unassembled WGS sequence"/>
</dbReference>
<keyword evidence="5" id="KW-1185">Reference proteome</keyword>
<sequence>MPFKKGHKGFSKKRDSLGTPKRESAIVYEDDEDMVDADGEGEEVAEGEEDLDEEPGTPAVGDNDDEDGEPTITSIPGRKPRGGKRSRGGARASMRTPEPGDDESESGTPYRRRPRGRGGAAAGRRSLPARRRVTQPAADQYVMVDGQKFEVLHDDAQLDFDAEGEEKVDEFGHLSGDREYRVRTFKIIGRGERLYMLSTEPARCCGFRDSYLFFNKHPKLFKVLLGDAEKKDLIERDILPNSYKGRNIGVVTARSVFREFGAKIVVAGKKVVDDYKVSEGRANGDVEGELADPNDSLVNAGEGTDYNRNRYVAWFGASDVYKIQPAGPQPAGKPGVPGGGKRRTGITVGNWQYMHAREAGRFNSAALALRRKTHEGVYDTHTNLMFMPSIMQPTHVRWEQVTPPPPATSTPQLTLTNGTSHASPPPPSSSDSLFPPVPAALSSSHAVVDTHYTSPPITSFSPFPSTSSFVNPPFSSNSPSDIPDELIAELPEECKQALLAVRAEEKQWQDSCGWGSEGVGGARGRLKVGFAGYPV</sequence>
<feature type="compositionally biased region" description="Polar residues" evidence="3">
    <location>
        <begin position="409"/>
        <end position="419"/>
    </location>
</feature>
<keyword evidence="1" id="KW-0805">Transcription regulation</keyword>
<dbReference type="GO" id="GO:0031490">
    <property type="term" value="F:chromatin DNA binding"/>
    <property type="evidence" value="ECO:0007669"/>
    <property type="project" value="TreeGrafter"/>
</dbReference>
<evidence type="ECO:0000313" key="4">
    <source>
        <dbReference type="EMBL" id="OQO07904.1"/>
    </source>
</evidence>
<proteinExistence type="predicted"/>